<evidence type="ECO:0000313" key="2">
    <source>
        <dbReference type="Proteomes" id="UP000074914"/>
    </source>
</evidence>
<gene>
    <name evidence="1" type="ORF">CPter291_0996</name>
</gene>
<name>A0ABM5Z3B7_9BURK</name>
<evidence type="ECO:0000313" key="1">
    <source>
        <dbReference type="EMBL" id="AMP13274.1"/>
    </source>
</evidence>
<sequence length="55" mass="6322">MVTQMRHIKLVKICHTYIFKTLAVVPLCKHLPIIIESSAINDTVYKFASIETNFT</sequence>
<accession>A0ABM5Z3B7</accession>
<dbReference type="EMBL" id="CP013236">
    <property type="protein sequence ID" value="AMP13274.1"/>
    <property type="molecule type" value="Genomic_DNA"/>
</dbReference>
<dbReference type="Proteomes" id="UP000074914">
    <property type="component" value="Chromosome"/>
</dbReference>
<keyword evidence="2" id="KW-1185">Reference proteome</keyword>
<proteinExistence type="predicted"/>
<reference evidence="1 2" key="1">
    <citation type="submission" date="2015-11" db="EMBL/GenBank/DDBJ databases">
        <title>Exploring the genomic traits of fungus-feeding bacterial genus Collimonas.</title>
        <authorList>
            <person name="Song C."/>
            <person name="Schmidt R."/>
            <person name="de Jager V."/>
            <person name="Krzyzanowska D."/>
            <person name="Jongedijk E."/>
            <person name="Cankar K."/>
            <person name="Beekwilder J."/>
            <person name="van Veen A."/>
            <person name="de Boer W."/>
            <person name="van Veen J.A."/>
            <person name="Garbeva P."/>
        </authorList>
    </citation>
    <scope>NUCLEOTIDE SEQUENCE [LARGE SCALE GENOMIC DNA]</scope>
    <source>
        <strain evidence="1 2">Ter291</strain>
    </source>
</reference>
<protein>
    <submittedName>
        <fullName evidence="1">Uncharacterized protein</fullName>
    </submittedName>
</protein>
<organism evidence="1 2">
    <name type="scientific">Collimonas pratensis</name>
    <dbReference type="NCBI Taxonomy" id="279113"/>
    <lineage>
        <taxon>Bacteria</taxon>
        <taxon>Pseudomonadati</taxon>
        <taxon>Pseudomonadota</taxon>
        <taxon>Betaproteobacteria</taxon>
        <taxon>Burkholderiales</taxon>
        <taxon>Oxalobacteraceae</taxon>
        <taxon>Collimonas</taxon>
    </lineage>
</organism>